<dbReference type="Proteomes" id="UP000598271">
    <property type="component" value="Unassembled WGS sequence"/>
</dbReference>
<evidence type="ECO:0000259" key="1">
    <source>
        <dbReference type="Pfam" id="PF07883"/>
    </source>
</evidence>
<comment type="caution">
    <text evidence="2">The sequence shown here is derived from an EMBL/GenBank/DDBJ whole genome shotgun (WGS) entry which is preliminary data.</text>
</comment>
<dbReference type="InterPro" id="IPR011051">
    <property type="entry name" value="RmlC_Cupin_sf"/>
</dbReference>
<dbReference type="InterPro" id="IPR013096">
    <property type="entry name" value="Cupin_2"/>
</dbReference>
<gene>
    <name evidence="2" type="ORF">GCM10007390_45060</name>
</gene>
<dbReference type="EMBL" id="BMXF01000006">
    <property type="protein sequence ID" value="GHB84831.1"/>
    <property type="molecule type" value="Genomic_DNA"/>
</dbReference>
<organism evidence="2 3">
    <name type="scientific">Persicitalea jodogahamensis</name>
    <dbReference type="NCBI Taxonomy" id="402147"/>
    <lineage>
        <taxon>Bacteria</taxon>
        <taxon>Pseudomonadati</taxon>
        <taxon>Bacteroidota</taxon>
        <taxon>Cytophagia</taxon>
        <taxon>Cytophagales</taxon>
        <taxon>Spirosomataceae</taxon>
        <taxon>Persicitalea</taxon>
    </lineage>
</organism>
<dbReference type="SUPFAM" id="SSF51182">
    <property type="entry name" value="RmlC-like cupins"/>
    <property type="match status" value="1"/>
</dbReference>
<proteinExistence type="predicted"/>
<dbReference type="CDD" id="cd02238">
    <property type="entry name" value="cupin_KdgF"/>
    <property type="match status" value="1"/>
</dbReference>
<accession>A0A8J3D7N2</accession>
<feature type="domain" description="Cupin type-2" evidence="1">
    <location>
        <begin position="39"/>
        <end position="96"/>
    </location>
</feature>
<dbReference type="Gene3D" id="2.60.120.10">
    <property type="entry name" value="Jelly Rolls"/>
    <property type="match status" value="1"/>
</dbReference>
<keyword evidence="3" id="KW-1185">Reference proteome</keyword>
<dbReference type="Pfam" id="PF07883">
    <property type="entry name" value="Cupin_2"/>
    <property type="match status" value="1"/>
</dbReference>
<sequence>MNYVSEVFIADQDLDWEVVGNGVRRKIMAYDDLIMLVKAEFQEGSIGPIHDHHHSQVTYVESGAFEVTIGSKKKVLKTNDAFYIPPHTPHGALCLEAGVLLDVFSPIREDFMTTKITNPEEEVESSATN</sequence>
<evidence type="ECO:0000313" key="2">
    <source>
        <dbReference type="EMBL" id="GHB84831.1"/>
    </source>
</evidence>
<dbReference type="AlphaFoldDB" id="A0A8J3D7N2"/>
<dbReference type="InterPro" id="IPR052535">
    <property type="entry name" value="Bacilysin_H2HPP_isomerase"/>
</dbReference>
<dbReference type="PANTHER" id="PTHR40112:SF1">
    <property type="entry name" value="H2HPP ISOMERASE"/>
    <property type="match status" value="1"/>
</dbReference>
<name>A0A8J3D7N2_9BACT</name>
<evidence type="ECO:0000313" key="3">
    <source>
        <dbReference type="Proteomes" id="UP000598271"/>
    </source>
</evidence>
<dbReference type="InterPro" id="IPR014710">
    <property type="entry name" value="RmlC-like_jellyroll"/>
</dbReference>
<protein>
    <submittedName>
        <fullName evidence="2">Cupin</fullName>
    </submittedName>
</protein>
<dbReference type="RefSeq" id="WP_189567734.1">
    <property type="nucleotide sequence ID" value="NZ_BMXF01000006.1"/>
</dbReference>
<reference evidence="2 3" key="1">
    <citation type="journal article" date="2014" name="Int. J. Syst. Evol. Microbiol.">
        <title>Complete genome sequence of Corynebacterium casei LMG S-19264T (=DSM 44701T), isolated from a smear-ripened cheese.</title>
        <authorList>
            <consortium name="US DOE Joint Genome Institute (JGI-PGF)"/>
            <person name="Walter F."/>
            <person name="Albersmeier A."/>
            <person name="Kalinowski J."/>
            <person name="Ruckert C."/>
        </authorList>
    </citation>
    <scope>NUCLEOTIDE SEQUENCE [LARGE SCALE GENOMIC DNA]</scope>
    <source>
        <strain evidence="2 3">KCTC 12866</strain>
    </source>
</reference>
<dbReference type="PANTHER" id="PTHR40112">
    <property type="entry name" value="H2HPP ISOMERASE"/>
    <property type="match status" value="1"/>
</dbReference>